<dbReference type="AlphaFoldDB" id="A0A941FQ29"/>
<name>A0A941FQ29_9BACI</name>
<organism evidence="1 2">
    <name type="scientific">Peribacillus frigoritolerans</name>
    <dbReference type="NCBI Taxonomy" id="450367"/>
    <lineage>
        <taxon>Bacteria</taxon>
        <taxon>Bacillati</taxon>
        <taxon>Bacillota</taxon>
        <taxon>Bacilli</taxon>
        <taxon>Bacillales</taxon>
        <taxon>Bacillaceae</taxon>
        <taxon>Peribacillus</taxon>
    </lineage>
</organism>
<sequence>MTYTVTDKSKNKAVVKREITVK</sequence>
<dbReference type="Proteomes" id="UP000680045">
    <property type="component" value="Unassembled WGS sequence"/>
</dbReference>
<evidence type="ECO:0008006" key="3">
    <source>
        <dbReference type="Google" id="ProtNLM"/>
    </source>
</evidence>
<evidence type="ECO:0000313" key="1">
    <source>
        <dbReference type="EMBL" id="MBR8644097.1"/>
    </source>
</evidence>
<proteinExistence type="predicted"/>
<comment type="caution">
    <text evidence="1">The sequence shown here is derived from an EMBL/GenBank/DDBJ whole genome shotgun (WGS) entry which is preliminary data.</text>
</comment>
<dbReference type="EMBL" id="JAGTPW010000004">
    <property type="protein sequence ID" value="MBR8644097.1"/>
    <property type="molecule type" value="Genomic_DNA"/>
</dbReference>
<evidence type="ECO:0000313" key="2">
    <source>
        <dbReference type="Proteomes" id="UP000680045"/>
    </source>
</evidence>
<reference evidence="1" key="1">
    <citation type="submission" date="2021-04" db="EMBL/GenBank/DDBJ databases">
        <title>Whole genome sequencing of Enterococci isolates from hospitalized patients.</title>
        <authorList>
            <person name="Ogoti B.M."/>
            <person name="Onyambu F.G."/>
        </authorList>
    </citation>
    <scope>NUCLEOTIDE SEQUENCE</scope>
    <source>
        <strain evidence="1">242</strain>
    </source>
</reference>
<gene>
    <name evidence="1" type="ORF">KEH51_03530</name>
</gene>
<accession>A0A941FQ29</accession>
<protein>
    <recommendedName>
        <fullName evidence="3">DUF5011 domain-containing protein</fullName>
    </recommendedName>
</protein>